<dbReference type="InterPro" id="IPR008928">
    <property type="entry name" value="6-hairpin_glycosidase_sf"/>
</dbReference>
<dbReference type="InterPro" id="IPR054491">
    <property type="entry name" value="MGH1-like_GH"/>
</dbReference>
<protein>
    <recommendedName>
        <fullName evidence="4">Mannosylglycerate hydrolase MGH1-like glycoside hydrolase domain-containing protein</fullName>
    </recommendedName>
</protein>
<feature type="domain" description="Mannosylglycerate hydrolase MGH1-like glycoside hydrolase" evidence="4">
    <location>
        <begin position="258"/>
        <end position="561"/>
    </location>
</feature>
<dbReference type="SUPFAM" id="SSF48208">
    <property type="entry name" value="Six-hairpin glycosidases"/>
    <property type="match status" value="1"/>
</dbReference>
<dbReference type="AlphaFoldDB" id="A0A2N5M605"/>
<dbReference type="GO" id="GO:0006487">
    <property type="term" value="P:protein N-linked glycosylation"/>
    <property type="evidence" value="ECO:0007669"/>
    <property type="project" value="TreeGrafter"/>
</dbReference>
<reference evidence="5 6" key="1">
    <citation type="submission" date="2017-11" db="EMBL/GenBank/DDBJ databases">
        <title>Comparitive Functional Genomics of Dry Heat Resistant strains isolated from the Viking Spacecraft.</title>
        <authorList>
            <person name="Seuylemezian A."/>
            <person name="Cooper K."/>
            <person name="Vaishampayan P."/>
        </authorList>
    </citation>
    <scope>NUCLEOTIDE SEQUENCE [LARGE SCALE GENOMIC DNA]</scope>
    <source>
        <strain evidence="5 6">V1-29</strain>
    </source>
</reference>
<dbReference type="GO" id="GO:0009311">
    <property type="term" value="P:oligosaccharide metabolic process"/>
    <property type="evidence" value="ECO:0007669"/>
    <property type="project" value="InterPro"/>
</dbReference>
<keyword evidence="6" id="KW-1185">Reference proteome</keyword>
<evidence type="ECO:0000313" key="6">
    <source>
        <dbReference type="Proteomes" id="UP000234748"/>
    </source>
</evidence>
<dbReference type="EMBL" id="PGUY01000034">
    <property type="protein sequence ID" value="PLT29762.1"/>
    <property type="molecule type" value="Genomic_DNA"/>
</dbReference>
<keyword evidence="3" id="KW-0326">Glycosidase</keyword>
<name>A0A2N5M605_9BACI</name>
<comment type="caution">
    <text evidence="5">The sequence shown here is derived from an EMBL/GenBank/DDBJ whole genome shotgun (WGS) entry which is preliminary data.</text>
</comment>
<organism evidence="5 6">
    <name type="scientific">Peribacillus deserti</name>
    <dbReference type="NCBI Taxonomy" id="673318"/>
    <lineage>
        <taxon>Bacteria</taxon>
        <taxon>Bacillati</taxon>
        <taxon>Bacillota</taxon>
        <taxon>Bacilli</taxon>
        <taxon>Bacillales</taxon>
        <taxon>Bacillaceae</taxon>
        <taxon>Peribacillus</taxon>
    </lineage>
</organism>
<evidence type="ECO:0000256" key="2">
    <source>
        <dbReference type="ARBA" id="ARBA00022801"/>
    </source>
</evidence>
<accession>A0A2N5M605</accession>
<keyword evidence="2" id="KW-0378">Hydrolase</keyword>
<dbReference type="OrthoDB" id="9798687at2"/>
<comment type="similarity">
    <text evidence="1">Belongs to the glycosyl hydrolase 63 family.</text>
</comment>
<dbReference type="InterPro" id="IPR004888">
    <property type="entry name" value="Glycoside_hydrolase_63"/>
</dbReference>
<dbReference type="Gene3D" id="1.50.10.10">
    <property type="match status" value="1"/>
</dbReference>
<dbReference type="RefSeq" id="WP_101642159.1">
    <property type="nucleotide sequence ID" value="NZ_PGUY01000034.1"/>
</dbReference>
<dbReference type="Proteomes" id="UP000234748">
    <property type="component" value="Unassembled WGS sequence"/>
</dbReference>
<evidence type="ECO:0000256" key="1">
    <source>
        <dbReference type="ARBA" id="ARBA00010833"/>
    </source>
</evidence>
<dbReference type="Pfam" id="PF22422">
    <property type="entry name" value="MGH1-like_GH"/>
    <property type="match status" value="1"/>
</dbReference>
<sequence length="573" mass="65611">MNLKDIPFSFFGSYMSINYQEKKTVAESGLYINSLRGKSRSHMNIMKIIPLKNNEPVEYQYKADFSEIFLTFDGGEMSICFDGDSRILVKGRGENLGIRFDTQPVYNFEYNFLLGKKGEEYCIVNSYKNLTKFLIYSPDGIISLNQDIHYDAAGSEEKANNSSIIEISPNNKNEFLCVIEDIPTNAAIPEKYEFDFEASLAQSKQSLQNYFSKIPNVKPEFYDAAMLAAYTNWSTFVRPEGYLKRNTLYCSNNHFLGAWSWDHCFNALALAGVDNDLAWDQMAVLFDYQDELGQIPGSVSDSTLRWNFAKPPVHGYFFSKMMEKMPFTEEQLSITYQYIEKQMNFYLIYKDSNQDGICEYHHGNDSGQDNSTVFRDPVLVNSPDLTAFIIKGMDLLASLAEKMDNQEQKLYWTEKADALIKRFLDYFIVDDVPVAKQMLNDEIIQSNGVLPLVSLVLGKRLPEQIRNKMVEVLTSDRYLTKWGIATEAIDSPDYEADAYWRGPIWAPTTLLFVEALKDCGEHELAGDIADRFCEMARLNGFPENYEATSGRALRDKSFTWTASTFIHFVSEGR</sequence>
<evidence type="ECO:0000256" key="3">
    <source>
        <dbReference type="ARBA" id="ARBA00023295"/>
    </source>
</evidence>
<dbReference type="PANTHER" id="PTHR10412:SF11">
    <property type="entry name" value="MANNOSYL-OLIGOSACCHARIDE GLUCOSIDASE"/>
    <property type="match status" value="1"/>
</dbReference>
<dbReference type="PANTHER" id="PTHR10412">
    <property type="entry name" value="MANNOSYL-OLIGOSACCHARIDE GLUCOSIDASE"/>
    <property type="match status" value="1"/>
</dbReference>
<dbReference type="GO" id="GO:0004573">
    <property type="term" value="F:Glc3Man9GlcNAc2 oligosaccharide glucosidase activity"/>
    <property type="evidence" value="ECO:0007669"/>
    <property type="project" value="InterPro"/>
</dbReference>
<proteinExistence type="inferred from homology"/>
<evidence type="ECO:0000259" key="4">
    <source>
        <dbReference type="Pfam" id="PF22422"/>
    </source>
</evidence>
<dbReference type="InterPro" id="IPR012341">
    <property type="entry name" value="6hp_glycosidase-like_sf"/>
</dbReference>
<evidence type="ECO:0000313" key="5">
    <source>
        <dbReference type="EMBL" id="PLT29762.1"/>
    </source>
</evidence>
<gene>
    <name evidence="5" type="ORF">CUU66_11280</name>
</gene>